<reference evidence="2 3" key="1">
    <citation type="submission" date="2017-09" db="EMBL/GenBank/DDBJ databases">
        <title>Evaluation of Pacific Biosciences Sequencing Technology to Finishing C. thermocellum Genome Sequences.</title>
        <authorList>
            <person name="Brown S."/>
        </authorList>
    </citation>
    <scope>NUCLEOTIDE SEQUENCE [LARGE SCALE GENOMIC DNA]</scope>
    <source>
        <strain evidence="2 3">AD2</strain>
    </source>
</reference>
<comment type="caution">
    <text evidence="2">The sequence shown here is derived from an EMBL/GenBank/DDBJ whole genome shotgun (WGS) entry which is preliminary data.</text>
</comment>
<feature type="domain" description="Copper amine oxidase-like N-terminal" evidence="1">
    <location>
        <begin position="42"/>
        <end position="158"/>
    </location>
</feature>
<proteinExistence type="predicted"/>
<dbReference type="Pfam" id="PF07833">
    <property type="entry name" value="Cu_amine_oxidN1"/>
    <property type="match status" value="1"/>
</dbReference>
<name>A0AB36TG89_ACETH</name>
<dbReference type="PROSITE" id="PS51257">
    <property type="entry name" value="PROKAR_LIPOPROTEIN"/>
    <property type="match status" value="1"/>
</dbReference>
<accession>A0AB36TG89</accession>
<evidence type="ECO:0000259" key="1">
    <source>
        <dbReference type="Pfam" id="PF07833"/>
    </source>
</evidence>
<dbReference type="InterPro" id="IPR012854">
    <property type="entry name" value="Cu_amine_oxidase-like_N"/>
</dbReference>
<dbReference type="EMBL" id="PDBW01000001">
    <property type="protein sequence ID" value="PFH02914.1"/>
    <property type="molecule type" value="Genomic_DNA"/>
</dbReference>
<sequence length="347" mass="40352">MQKNFLFRRTGVIVTLFALILGFACNISFASTPMQRELKVYVDDREVKFPDAKPYISEAGRTMVPIRAVAESFGAKVDWDAVLRKVTITYDDIEIEFLPDYVEDVMLVRSIEKNQRKTVQLDSKPVIRNDRTYLPYRAISEAFGYKVYWDEKEYKVIVDTKDRQPVFYINPGLSDNDYECIANYNTDFDNLAQVLKRTDVEIQLTDEMRESYLYRAKNYIENIIGNVDYSKEFEPEFPTAPFTPVMEEVYNDAVKNSIIREVKFIADPSDIEVLMIHPIENRPYKVMVLGRLEFIYHEASDEYLEKFGGKLKKGVRYSTKIAVTFELKPNDAGLGHAILDNTFEEIE</sequence>
<dbReference type="Gene3D" id="3.30.457.10">
    <property type="entry name" value="Copper amine oxidase-like, N-terminal domain"/>
    <property type="match status" value="1"/>
</dbReference>
<dbReference type="SUPFAM" id="SSF55383">
    <property type="entry name" value="Copper amine oxidase, domain N"/>
    <property type="match status" value="1"/>
</dbReference>
<gene>
    <name evidence="2" type="ORF">M972_111707</name>
</gene>
<dbReference type="Proteomes" id="UP000223596">
    <property type="component" value="Unassembled WGS sequence"/>
</dbReference>
<evidence type="ECO:0000313" key="2">
    <source>
        <dbReference type="EMBL" id="PFH02914.1"/>
    </source>
</evidence>
<dbReference type="AlphaFoldDB" id="A0AB36TG89"/>
<evidence type="ECO:0000313" key="3">
    <source>
        <dbReference type="Proteomes" id="UP000223596"/>
    </source>
</evidence>
<protein>
    <submittedName>
        <fullName evidence="2">Copper amine oxidase-like protein</fullName>
    </submittedName>
</protein>
<dbReference type="InterPro" id="IPR036582">
    <property type="entry name" value="Mao_N_sf"/>
</dbReference>
<organism evidence="2 3">
    <name type="scientific">Acetivibrio thermocellus AD2</name>
    <dbReference type="NCBI Taxonomy" id="1138384"/>
    <lineage>
        <taxon>Bacteria</taxon>
        <taxon>Bacillati</taxon>
        <taxon>Bacillota</taxon>
        <taxon>Clostridia</taxon>
        <taxon>Eubacteriales</taxon>
        <taxon>Oscillospiraceae</taxon>
        <taxon>Acetivibrio</taxon>
    </lineage>
</organism>
<dbReference type="RefSeq" id="WP_003516483.1">
    <property type="nucleotide sequence ID" value="NZ_CP013828.1"/>
</dbReference>